<evidence type="ECO:0000256" key="1">
    <source>
        <dbReference type="SAM" id="Coils"/>
    </source>
</evidence>
<feature type="region of interest" description="Disordered" evidence="2">
    <location>
        <begin position="48"/>
        <end position="109"/>
    </location>
</feature>
<feature type="region of interest" description="Disordered" evidence="2">
    <location>
        <begin position="364"/>
        <end position="500"/>
    </location>
</feature>
<feature type="compositionally biased region" description="Polar residues" evidence="2">
    <location>
        <begin position="131"/>
        <end position="150"/>
    </location>
</feature>
<feature type="compositionally biased region" description="Low complexity" evidence="2">
    <location>
        <begin position="78"/>
        <end position="109"/>
    </location>
</feature>
<evidence type="ECO:0000313" key="3">
    <source>
        <dbReference type="EMBL" id="PSC75119.1"/>
    </source>
</evidence>
<feature type="compositionally biased region" description="Pro residues" evidence="2">
    <location>
        <begin position="155"/>
        <end position="166"/>
    </location>
</feature>
<feature type="coiled-coil region" evidence="1">
    <location>
        <begin position="308"/>
        <end position="361"/>
    </location>
</feature>
<reference evidence="3 4" key="1">
    <citation type="journal article" date="2018" name="Plant J.">
        <title>Genome sequences of Chlorella sorokiniana UTEX 1602 and Micractinium conductrix SAG 241.80: implications to maltose excretion by a green alga.</title>
        <authorList>
            <person name="Arriola M.B."/>
            <person name="Velmurugan N."/>
            <person name="Zhang Y."/>
            <person name="Plunkett M.H."/>
            <person name="Hondzo H."/>
            <person name="Barney B.M."/>
        </authorList>
    </citation>
    <scope>NUCLEOTIDE SEQUENCE [LARGE SCALE GENOMIC DNA]</scope>
    <source>
        <strain evidence="3 4">SAG 241.80</strain>
    </source>
</reference>
<protein>
    <submittedName>
        <fullName evidence="3">Uncharacterized protein</fullName>
    </submittedName>
</protein>
<accession>A0A2P6VM07</accession>
<feature type="region of interest" description="Disordered" evidence="2">
    <location>
        <begin position="131"/>
        <end position="301"/>
    </location>
</feature>
<feature type="compositionally biased region" description="Low complexity" evidence="2">
    <location>
        <begin position="275"/>
        <end position="301"/>
    </location>
</feature>
<feature type="compositionally biased region" description="Low complexity" evidence="2">
    <location>
        <begin position="214"/>
        <end position="224"/>
    </location>
</feature>
<comment type="caution">
    <text evidence="3">The sequence shown here is derived from an EMBL/GenBank/DDBJ whole genome shotgun (WGS) entry which is preliminary data.</text>
</comment>
<feature type="region of interest" description="Disordered" evidence="2">
    <location>
        <begin position="656"/>
        <end position="733"/>
    </location>
</feature>
<evidence type="ECO:0000256" key="2">
    <source>
        <dbReference type="SAM" id="MobiDB-lite"/>
    </source>
</evidence>
<sequence length="733" mass="77563">MYPPPCEGLKPLHSIKSGQQWDNSHSFYDNWKPPSSLKRLLSAIRHAQEEEPGKHVGMQRKPTGYVPPAALPAEMQEGGELAGDAAAACAAAGSPPSQRQQQQQLEQEGYAQLATLDEEAYVEVVEEFSLTRGSAASRWQSGDGAEQSSEAVREPPQPSSQPPSPPRKLQQQGSQGSAFSQHDDSAYESQARESNLGQVLGGPPPLYQQHGHHAQQQYQQQQQQQHHHHHHQEYDYDEEPEYANEEDEPEYAAAPEPPPSNFAKRSMARLGGEGMAALLGGTAPPGAAGVGGRPAAKPAGAGQFMSALHDLRAGLSDAQRDRAAVQREQLKRDLEEQMRVKKEAEVVRKRALAELEEREEAELKAYWQQQDRGAAGGRGAASAPAHPPAQPPAAQAGAQRRRAPAEAGGRAGQRAPPPPEPAAPAGRSPPGGARRGEAFMQPGITVFLPPDKEAERQGALRARRAAESWSEEAEPEAQTVAPRARQPPATAGDRQEQASPGAAWQQVLLAQAAQQQALLNQALLGSPALLPQLYAMQPAVLPAAAAPAAPAPAGSDPQLLAVLRELAEGQQRMQQHFAAQLQAVSQLSGDAAAARGERDRARTDLERVQRMLAERQLGGGAAVGGYGGDRSMDSSDELLAVTSHVLPLGVGIPSRLPTARGVPPPVQPPAKAWQQQRQQQWGGGAARATPAAGAQPGRQGRPSVTGAAGKGKPAAAAGKGPTAATGPRGTWRK</sequence>
<organism evidence="3 4">
    <name type="scientific">Micractinium conductrix</name>
    <dbReference type="NCBI Taxonomy" id="554055"/>
    <lineage>
        <taxon>Eukaryota</taxon>
        <taxon>Viridiplantae</taxon>
        <taxon>Chlorophyta</taxon>
        <taxon>core chlorophytes</taxon>
        <taxon>Trebouxiophyceae</taxon>
        <taxon>Chlorellales</taxon>
        <taxon>Chlorellaceae</taxon>
        <taxon>Chlorella clade</taxon>
        <taxon>Micractinium</taxon>
    </lineage>
</organism>
<gene>
    <name evidence="3" type="ORF">C2E20_1957</name>
</gene>
<reference evidence="3" key="2">
    <citation type="submission" date="2018-02" db="EMBL/GenBank/DDBJ databases">
        <authorList>
            <person name="Cohen D.B."/>
            <person name="Kent A.D."/>
        </authorList>
    </citation>
    <scope>NUCLEOTIDE SEQUENCE</scope>
    <source>
        <strain evidence="3">SAG 241.80</strain>
    </source>
</reference>
<dbReference type="Proteomes" id="UP000239649">
    <property type="component" value="Unassembled WGS sequence"/>
</dbReference>
<evidence type="ECO:0000313" key="4">
    <source>
        <dbReference type="Proteomes" id="UP000239649"/>
    </source>
</evidence>
<dbReference type="EMBL" id="LHPF02000003">
    <property type="protein sequence ID" value="PSC75118.1"/>
    <property type="molecule type" value="Genomic_DNA"/>
</dbReference>
<feature type="compositionally biased region" description="Low complexity" evidence="2">
    <location>
        <begin position="405"/>
        <end position="414"/>
    </location>
</feature>
<feature type="compositionally biased region" description="Low complexity" evidence="2">
    <location>
        <begin position="423"/>
        <end position="432"/>
    </location>
</feature>
<proteinExistence type="predicted"/>
<dbReference type="EMBL" id="LHPF02000003">
    <property type="protein sequence ID" value="PSC75119.1"/>
    <property type="molecule type" value="Genomic_DNA"/>
</dbReference>
<dbReference type="AlphaFoldDB" id="A0A2P6VM07"/>
<feature type="compositionally biased region" description="Acidic residues" evidence="2">
    <location>
        <begin position="235"/>
        <end position="250"/>
    </location>
</feature>
<dbReference type="OrthoDB" id="10680649at2759"/>
<keyword evidence="1" id="KW-0175">Coiled coil</keyword>
<keyword evidence="4" id="KW-1185">Reference proteome</keyword>
<feature type="compositionally biased region" description="Low complexity" evidence="2">
    <location>
        <begin position="669"/>
        <end position="727"/>
    </location>
</feature>
<name>A0A2P6VM07_9CHLO</name>